<dbReference type="EMBL" id="JQZV01000013">
    <property type="protein sequence ID" value="KGN91681.1"/>
    <property type="molecule type" value="Genomic_DNA"/>
</dbReference>
<dbReference type="InterPro" id="IPR025636">
    <property type="entry name" value="DUF4294"/>
</dbReference>
<protein>
    <recommendedName>
        <fullName evidence="3">DUF4294 domain-containing protein</fullName>
    </recommendedName>
</protein>
<reference evidence="1 2" key="1">
    <citation type="submission" date="2014-08" db="EMBL/GenBank/DDBJ databases">
        <title>Porphyromonas canoris strain:OH2762 Genome sequencing.</title>
        <authorList>
            <person name="Wallis C."/>
            <person name="Deusch O."/>
            <person name="O'Flynn C."/>
            <person name="Davis I."/>
            <person name="Jospin G."/>
            <person name="Darling A.E."/>
            <person name="Coil D.A."/>
            <person name="Alexiev A."/>
            <person name="Horsfall A."/>
            <person name="Kirkwood N."/>
            <person name="Harris S."/>
            <person name="Eisen J.A."/>
        </authorList>
    </citation>
    <scope>NUCLEOTIDE SEQUENCE [LARGE SCALE GENOMIC DNA]</scope>
    <source>
        <strain evidence="2">COT-108 OH2762</strain>
    </source>
</reference>
<evidence type="ECO:0000313" key="2">
    <source>
        <dbReference type="Proteomes" id="UP000030101"/>
    </source>
</evidence>
<keyword evidence="2" id="KW-1185">Reference proteome</keyword>
<gene>
    <name evidence="1" type="ORF">HQ43_06165</name>
</gene>
<comment type="caution">
    <text evidence="1">The sequence shown here is derived from an EMBL/GenBank/DDBJ whole genome shotgun (WGS) entry which is preliminary data.</text>
</comment>
<evidence type="ECO:0000313" key="1">
    <source>
        <dbReference type="EMBL" id="KGN91681.1"/>
    </source>
</evidence>
<name>A0ABR4XJW3_9PORP</name>
<dbReference type="Pfam" id="PF14127">
    <property type="entry name" value="DUF4294"/>
    <property type="match status" value="1"/>
</dbReference>
<dbReference type="Proteomes" id="UP000030101">
    <property type="component" value="Unassembled WGS sequence"/>
</dbReference>
<organism evidence="1 2">
    <name type="scientific">Porphyromonas canoris</name>
    <dbReference type="NCBI Taxonomy" id="36875"/>
    <lineage>
        <taxon>Bacteria</taxon>
        <taxon>Pseudomonadati</taxon>
        <taxon>Bacteroidota</taxon>
        <taxon>Bacteroidia</taxon>
        <taxon>Bacteroidales</taxon>
        <taxon>Porphyromonadaceae</taxon>
        <taxon>Porphyromonas</taxon>
    </lineage>
</organism>
<sequence length="169" mass="19627">MVPLYTMPSGERLPSYTLPNVYVFGQKSRMSEREKKAFSRLVRDVKKAYPFAKIVANTLMETYEYIETLPDDGSREKHLKRMEKELYKQFEPQMKKLTLRQGKILIKLIKRETDSTSYELVEAYLGSFAASFWNLFARMFGASLKADYQPDGEDRAIETIVLMIENGAI</sequence>
<proteinExistence type="predicted"/>
<evidence type="ECO:0008006" key="3">
    <source>
        <dbReference type="Google" id="ProtNLM"/>
    </source>
</evidence>
<accession>A0ABR4XJW3</accession>